<dbReference type="InterPro" id="IPR006158">
    <property type="entry name" value="Cobalamin-bd"/>
</dbReference>
<dbReference type="GO" id="GO:0003824">
    <property type="term" value="F:catalytic activity"/>
    <property type="evidence" value="ECO:0007669"/>
    <property type="project" value="InterPro"/>
</dbReference>
<dbReference type="GO" id="GO:0051539">
    <property type="term" value="F:4 iron, 4 sulfur cluster binding"/>
    <property type="evidence" value="ECO:0007669"/>
    <property type="project" value="UniProtKB-KW"/>
</dbReference>
<evidence type="ECO:0000259" key="7">
    <source>
        <dbReference type="PROSITE" id="PS51918"/>
    </source>
</evidence>
<organism evidence="8 9">
    <name type="scientific">Candidatus Raymondbacteria bacterium RIFOXYD12_FULL_49_13</name>
    <dbReference type="NCBI Taxonomy" id="1817890"/>
    <lineage>
        <taxon>Bacteria</taxon>
        <taxon>Raymondiibacteriota</taxon>
    </lineage>
</organism>
<dbReference type="PANTHER" id="PTHR43409">
    <property type="entry name" value="ANAEROBIC MAGNESIUM-PROTOPORPHYRIN IX MONOMETHYL ESTER CYCLASE-RELATED"/>
    <property type="match status" value="1"/>
</dbReference>
<dbReference type="AlphaFoldDB" id="A0A1F7F8X4"/>
<dbReference type="SUPFAM" id="SSF102114">
    <property type="entry name" value="Radical SAM enzymes"/>
    <property type="match status" value="1"/>
</dbReference>
<dbReference type="InterPro" id="IPR006638">
    <property type="entry name" value="Elp3/MiaA/NifB-like_rSAM"/>
</dbReference>
<dbReference type="InterPro" id="IPR058240">
    <property type="entry name" value="rSAM_sf"/>
</dbReference>
<evidence type="ECO:0000313" key="8">
    <source>
        <dbReference type="EMBL" id="OGK03073.1"/>
    </source>
</evidence>
<feature type="domain" description="B12-binding" evidence="6">
    <location>
        <begin position="1"/>
        <end position="174"/>
    </location>
</feature>
<evidence type="ECO:0000256" key="5">
    <source>
        <dbReference type="ARBA" id="ARBA00023014"/>
    </source>
</evidence>
<gene>
    <name evidence="8" type="ORF">A2519_21530</name>
</gene>
<dbReference type="Pfam" id="PF02310">
    <property type="entry name" value="B12-binding"/>
    <property type="match status" value="1"/>
</dbReference>
<dbReference type="Gene3D" id="3.40.50.280">
    <property type="entry name" value="Cobalamin-binding domain"/>
    <property type="match status" value="1"/>
</dbReference>
<evidence type="ECO:0000256" key="4">
    <source>
        <dbReference type="ARBA" id="ARBA00023004"/>
    </source>
</evidence>
<comment type="cofactor">
    <cofactor evidence="1">
        <name>[4Fe-4S] cluster</name>
        <dbReference type="ChEBI" id="CHEBI:49883"/>
    </cofactor>
</comment>
<keyword evidence="5" id="KW-0411">Iron-sulfur</keyword>
<evidence type="ECO:0000256" key="1">
    <source>
        <dbReference type="ARBA" id="ARBA00001966"/>
    </source>
</evidence>
<keyword evidence="4" id="KW-0408">Iron</keyword>
<evidence type="ECO:0000256" key="2">
    <source>
        <dbReference type="ARBA" id="ARBA00022691"/>
    </source>
</evidence>
<dbReference type="InterPro" id="IPR007197">
    <property type="entry name" value="rSAM"/>
</dbReference>
<reference evidence="8 9" key="1">
    <citation type="journal article" date="2016" name="Nat. Commun.">
        <title>Thousands of microbial genomes shed light on interconnected biogeochemical processes in an aquifer system.</title>
        <authorList>
            <person name="Anantharaman K."/>
            <person name="Brown C.T."/>
            <person name="Hug L.A."/>
            <person name="Sharon I."/>
            <person name="Castelle C.J."/>
            <person name="Probst A.J."/>
            <person name="Thomas B.C."/>
            <person name="Singh A."/>
            <person name="Wilkins M.J."/>
            <person name="Karaoz U."/>
            <person name="Brodie E.L."/>
            <person name="Williams K.H."/>
            <person name="Hubbard S.S."/>
            <person name="Banfield J.F."/>
        </authorList>
    </citation>
    <scope>NUCLEOTIDE SEQUENCE [LARGE SCALE GENOMIC DNA]</scope>
</reference>
<dbReference type="SFLD" id="SFLDG01082">
    <property type="entry name" value="B12-binding_domain_containing"/>
    <property type="match status" value="1"/>
</dbReference>
<name>A0A1F7F8X4_UNCRA</name>
<dbReference type="InterPro" id="IPR036724">
    <property type="entry name" value="Cobalamin-bd_sf"/>
</dbReference>
<evidence type="ECO:0000313" key="9">
    <source>
        <dbReference type="Proteomes" id="UP000179243"/>
    </source>
</evidence>
<evidence type="ECO:0000259" key="6">
    <source>
        <dbReference type="PROSITE" id="PS51332"/>
    </source>
</evidence>
<comment type="caution">
    <text evidence="8">The sequence shown here is derived from an EMBL/GenBank/DDBJ whole genome shotgun (WGS) entry which is preliminary data.</text>
</comment>
<dbReference type="SMART" id="SM00729">
    <property type="entry name" value="Elp3"/>
    <property type="match status" value="1"/>
</dbReference>
<dbReference type="PROSITE" id="PS51918">
    <property type="entry name" value="RADICAL_SAM"/>
    <property type="match status" value="1"/>
</dbReference>
<keyword evidence="3" id="KW-0479">Metal-binding</keyword>
<dbReference type="SFLD" id="SFLDG01123">
    <property type="entry name" value="methyltransferase_(Class_B)"/>
    <property type="match status" value="1"/>
</dbReference>
<dbReference type="EMBL" id="MFYX01000098">
    <property type="protein sequence ID" value="OGK03073.1"/>
    <property type="molecule type" value="Genomic_DNA"/>
</dbReference>
<feature type="domain" description="Radical SAM core" evidence="7">
    <location>
        <begin position="186"/>
        <end position="413"/>
    </location>
</feature>
<dbReference type="GO" id="GO:0031419">
    <property type="term" value="F:cobalamin binding"/>
    <property type="evidence" value="ECO:0007669"/>
    <property type="project" value="InterPro"/>
</dbReference>
<evidence type="ECO:0000256" key="3">
    <source>
        <dbReference type="ARBA" id="ARBA00022723"/>
    </source>
</evidence>
<dbReference type="GO" id="GO:0046872">
    <property type="term" value="F:metal ion binding"/>
    <property type="evidence" value="ECO:0007669"/>
    <property type="project" value="UniProtKB-KW"/>
</dbReference>
<sequence>MKILLIQPPVEDFYSTAIRTYPLGLLCIASAPKKAGHAVVVFDAMASDAKEIVPVPEKMTYLKEFYKPGDKSPYRLFGHYQHFGTSWVDIEIRIVAEKPDLIGISSLFTPYHSSAMRTARIAQSVFPTVPIVMGGPHVSACGESSALVNQVVAGEGEEAFCKIIGVPYDQELLADRSLVNPDNYIINGRRAAFYETSRGCPYACSFCSVHSVFNKYSVRKPEKVIAEIKECAEQYGIRHFDFQDDSFGYSGQEAGALLKGIIDLRIPDIRLSVMNGICAHLLDRNLLALMRQAGFQDLNLSLASAQQGSCKCMGRPFDSEAFIRTVREASALGFSITAYFIAGLPNETIDDMLFSLDFLRQLPVRIGVSIFYPVPGTRLFDYCVQKKYINTRDYDLFRLSAASVETEKFSRADIMTLFYLSRVENLRKKIAASEGNTFEHACLKEFETERKLFRYTKQGREEAHYSPDVVEKYFERTHHG</sequence>
<protein>
    <submittedName>
        <fullName evidence="8">Uncharacterized protein</fullName>
    </submittedName>
</protein>
<dbReference type="SUPFAM" id="SSF52242">
    <property type="entry name" value="Cobalamin (vitamin B12)-binding domain"/>
    <property type="match status" value="1"/>
</dbReference>
<dbReference type="InterPro" id="IPR051198">
    <property type="entry name" value="BchE-like"/>
</dbReference>
<dbReference type="CDD" id="cd01335">
    <property type="entry name" value="Radical_SAM"/>
    <property type="match status" value="1"/>
</dbReference>
<dbReference type="PANTHER" id="PTHR43409:SF16">
    <property type="entry name" value="SLR0320 PROTEIN"/>
    <property type="match status" value="1"/>
</dbReference>
<dbReference type="InterPro" id="IPR023404">
    <property type="entry name" value="rSAM_horseshoe"/>
</dbReference>
<dbReference type="Pfam" id="PF04055">
    <property type="entry name" value="Radical_SAM"/>
    <property type="match status" value="1"/>
</dbReference>
<dbReference type="PROSITE" id="PS51332">
    <property type="entry name" value="B12_BINDING"/>
    <property type="match status" value="1"/>
</dbReference>
<accession>A0A1F7F8X4</accession>
<keyword evidence="2" id="KW-0949">S-adenosyl-L-methionine</keyword>
<proteinExistence type="predicted"/>
<dbReference type="SFLD" id="SFLDS00029">
    <property type="entry name" value="Radical_SAM"/>
    <property type="match status" value="1"/>
</dbReference>
<dbReference type="Gene3D" id="3.80.30.20">
    <property type="entry name" value="tm_1862 like domain"/>
    <property type="match status" value="1"/>
</dbReference>
<dbReference type="GO" id="GO:0005829">
    <property type="term" value="C:cytosol"/>
    <property type="evidence" value="ECO:0007669"/>
    <property type="project" value="TreeGrafter"/>
</dbReference>
<dbReference type="InterPro" id="IPR034466">
    <property type="entry name" value="Methyltransferase_Class_B"/>
</dbReference>
<dbReference type="Proteomes" id="UP000179243">
    <property type="component" value="Unassembled WGS sequence"/>
</dbReference>